<comment type="caution">
    <text evidence="2">The sequence shown here is derived from an EMBL/GenBank/DDBJ whole genome shotgun (WGS) entry which is preliminary data.</text>
</comment>
<feature type="region of interest" description="Disordered" evidence="1">
    <location>
        <begin position="183"/>
        <end position="219"/>
    </location>
</feature>
<dbReference type="Pfam" id="PF08695">
    <property type="entry name" value="Coa1"/>
    <property type="match status" value="1"/>
</dbReference>
<dbReference type="InterPro" id="IPR042432">
    <property type="entry name" value="Coa1_fungi"/>
</dbReference>
<dbReference type="InterPro" id="IPR014807">
    <property type="entry name" value="Coa1"/>
</dbReference>
<proteinExistence type="predicted"/>
<evidence type="ECO:0000313" key="3">
    <source>
        <dbReference type="Proteomes" id="UP001275084"/>
    </source>
</evidence>
<keyword evidence="3" id="KW-1185">Reference proteome</keyword>
<evidence type="ECO:0000256" key="1">
    <source>
        <dbReference type="SAM" id="MobiDB-lite"/>
    </source>
</evidence>
<reference evidence="2" key="1">
    <citation type="journal article" date="2023" name="Mol. Phylogenet. Evol.">
        <title>Genome-scale phylogeny and comparative genomics of the fungal order Sordariales.</title>
        <authorList>
            <person name="Hensen N."/>
            <person name="Bonometti L."/>
            <person name="Westerberg I."/>
            <person name="Brannstrom I.O."/>
            <person name="Guillou S."/>
            <person name="Cros-Aarteil S."/>
            <person name="Calhoun S."/>
            <person name="Haridas S."/>
            <person name="Kuo A."/>
            <person name="Mondo S."/>
            <person name="Pangilinan J."/>
            <person name="Riley R."/>
            <person name="LaButti K."/>
            <person name="Andreopoulos B."/>
            <person name="Lipzen A."/>
            <person name="Chen C."/>
            <person name="Yan M."/>
            <person name="Daum C."/>
            <person name="Ng V."/>
            <person name="Clum A."/>
            <person name="Steindorff A."/>
            <person name="Ohm R.A."/>
            <person name="Martin F."/>
            <person name="Silar P."/>
            <person name="Natvig D.O."/>
            <person name="Lalanne C."/>
            <person name="Gautier V."/>
            <person name="Ament-Velasquez S.L."/>
            <person name="Kruys A."/>
            <person name="Hutchinson M.I."/>
            <person name="Powell A.J."/>
            <person name="Barry K."/>
            <person name="Miller A.N."/>
            <person name="Grigoriev I.V."/>
            <person name="Debuchy R."/>
            <person name="Gladieux P."/>
            <person name="Hiltunen Thoren M."/>
            <person name="Johannesson H."/>
        </authorList>
    </citation>
    <scope>NUCLEOTIDE SEQUENCE</scope>
    <source>
        <strain evidence="2">CBS 955.72</strain>
    </source>
</reference>
<name>A0AAJ0M9N1_9PEZI</name>
<dbReference type="EMBL" id="JAUIQD010000007">
    <property type="protein sequence ID" value="KAK3344010.1"/>
    <property type="molecule type" value="Genomic_DNA"/>
</dbReference>
<reference evidence="2" key="2">
    <citation type="submission" date="2023-06" db="EMBL/GenBank/DDBJ databases">
        <authorList>
            <consortium name="Lawrence Berkeley National Laboratory"/>
            <person name="Haridas S."/>
            <person name="Hensen N."/>
            <person name="Bonometti L."/>
            <person name="Westerberg I."/>
            <person name="Brannstrom I.O."/>
            <person name="Guillou S."/>
            <person name="Cros-Aarteil S."/>
            <person name="Calhoun S."/>
            <person name="Kuo A."/>
            <person name="Mondo S."/>
            <person name="Pangilinan J."/>
            <person name="Riley R."/>
            <person name="Labutti K."/>
            <person name="Andreopoulos B."/>
            <person name="Lipzen A."/>
            <person name="Chen C."/>
            <person name="Yanf M."/>
            <person name="Daum C."/>
            <person name="Ng V."/>
            <person name="Clum A."/>
            <person name="Steindorff A."/>
            <person name="Ohm R."/>
            <person name="Martin F."/>
            <person name="Silar P."/>
            <person name="Natvig D."/>
            <person name="Lalanne C."/>
            <person name="Gautier V."/>
            <person name="Ament-Velasquez S.L."/>
            <person name="Kruys A."/>
            <person name="Hutchinson M.I."/>
            <person name="Powell A.J."/>
            <person name="Barry K."/>
            <person name="Miller A.N."/>
            <person name="Grigoriev I.V."/>
            <person name="Debuchy R."/>
            <person name="Gladieux P."/>
            <person name="Thoren M.H."/>
            <person name="Johannesson H."/>
        </authorList>
    </citation>
    <scope>NUCLEOTIDE SEQUENCE</scope>
    <source>
        <strain evidence="2">CBS 955.72</strain>
    </source>
</reference>
<organism evidence="2 3">
    <name type="scientific">Lasiosphaeria hispida</name>
    <dbReference type="NCBI Taxonomy" id="260671"/>
    <lineage>
        <taxon>Eukaryota</taxon>
        <taxon>Fungi</taxon>
        <taxon>Dikarya</taxon>
        <taxon>Ascomycota</taxon>
        <taxon>Pezizomycotina</taxon>
        <taxon>Sordariomycetes</taxon>
        <taxon>Sordariomycetidae</taxon>
        <taxon>Sordariales</taxon>
        <taxon>Lasiosphaeriaceae</taxon>
        <taxon>Lasiosphaeria</taxon>
    </lineage>
</organism>
<protein>
    <submittedName>
        <fullName evidence="2">Cytochrome oxidase complex assembly protein 1-domain-containing protein</fullName>
    </submittedName>
</protein>
<dbReference type="Proteomes" id="UP001275084">
    <property type="component" value="Unassembled WGS sequence"/>
</dbReference>
<evidence type="ECO:0000313" key="2">
    <source>
        <dbReference type="EMBL" id="KAK3344010.1"/>
    </source>
</evidence>
<dbReference type="AlphaFoldDB" id="A0AAJ0M9N1"/>
<accession>A0AAJ0M9N1</accession>
<sequence length="219" mass="24201">MLSRIALQRGQSALVRRLRPSAATRPTVQAPRRTLISAPKAGDGPLLERRPDRELPDINPRTHWSRTLPIFLVLVGGASIAIFNYQKLSSPVVAGTLYALRTNPRARELLGDEIYFNAQIPWIGGGMNQLHGRIDIHFKVKGTRAVGVMRFVSTRPTPRGMFETTEWSLEMEDGTKVDLLTEGGDPFKGGVLGPGLDVDDDEEERSSAAATRGYRQMPK</sequence>
<dbReference type="PANTHER" id="PTHR28523:SF1">
    <property type="entry name" value="CYTOCHROME C OXIDASE ASSEMBLY FACTOR 1"/>
    <property type="match status" value="1"/>
</dbReference>
<gene>
    <name evidence="2" type="ORF">B0T25DRAFT_593452</name>
</gene>
<feature type="region of interest" description="Disordered" evidence="1">
    <location>
        <begin position="19"/>
        <end position="54"/>
    </location>
</feature>
<dbReference type="GO" id="GO:0005743">
    <property type="term" value="C:mitochondrial inner membrane"/>
    <property type="evidence" value="ECO:0007669"/>
    <property type="project" value="TreeGrafter"/>
</dbReference>
<dbReference type="GO" id="GO:0033617">
    <property type="term" value="P:mitochondrial respiratory chain complex IV assembly"/>
    <property type="evidence" value="ECO:0007669"/>
    <property type="project" value="InterPro"/>
</dbReference>
<dbReference type="PANTHER" id="PTHR28523">
    <property type="entry name" value="CYTOCHROME C OXIDASE ASSEMBLY FACTOR 1"/>
    <property type="match status" value="1"/>
</dbReference>